<comment type="similarity">
    <text evidence="3 11">Belongs to the purine nucleoside phosphorylase YfiH/LACC1 family.</text>
</comment>
<dbReference type="RefSeq" id="WP_039211552.1">
    <property type="nucleotide sequence ID" value="NZ_JSCE01000232.1"/>
</dbReference>
<evidence type="ECO:0000256" key="1">
    <source>
        <dbReference type="ARBA" id="ARBA00000553"/>
    </source>
</evidence>
<keyword evidence="6" id="KW-0378">Hydrolase</keyword>
<dbReference type="PANTHER" id="PTHR30616:SF2">
    <property type="entry name" value="PURINE NUCLEOSIDE PHOSPHORYLASE LACC1"/>
    <property type="match status" value="1"/>
</dbReference>
<comment type="catalytic activity">
    <reaction evidence="9">
        <text>adenosine + phosphate = alpha-D-ribose 1-phosphate + adenine</text>
        <dbReference type="Rhea" id="RHEA:27642"/>
        <dbReference type="ChEBI" id="CHEBI:16335"/>
        <dbReference type="ChEBI" id="CHEBI:16708"/>
        <dbReference type="ChEBI" id="CHEBI:43474"/>
        <dbReference type="ChEBI" id="CHEBI:57720"/>
        <dbReference type="EC" id="2.4.2.1"/>
    </reaction>
    <physiologicalReaction direction="left-to-right" evidence="9">
        <dbReference type="Rhea" id="RHEA:27643"/>
    </physiologicalReaction>
</comment>
<evidence type="ECO:0000256" key="8">
    <source>
        <dbReference type="ARBA" id="ARBA00047989"/>
    </source>
</evidence>
<evidence type="ECO:0000313" key="13">
    <source>
        <dbReference type="Proteomes" id="UP000030993"/>
    </source>
</evidence>
<organism evidence="12 13">
    <name type="scientific">Anaerovibrio lipolyticus</name>
    <dbReference type="NCBI Taxonomy" id="82374"/>
    <lineage>
        <taxon>Bacteria</taxon>
        <taxon>Bacillati</taxon>
        <taxon>Bacillota</taxon>
        <taxon>Negativicutes</taxon>
        <taxon>Selenomonadales</taxon>
        <taxon>Selenomonadaceae</taxon>
        <taxon>Anaerovibrio</taxon>
    </lineage>
</organism>
<gene>
    <name evidence="12" type="ORF">NZ47_12525</name>
</gene>
<dbReference type="GO" id="GO:0016787">
    <property type="term" value="F:hydrolase activity"/>
    <property type="evidence" value="ECO:0007669"/>
    <property type="project" value="UniProtKB-KW"/>
</dbReference>
<reference evidence="12 13" key="1">
    <citation type="journal article" date="2013" name="PLoS ONE">
        <title>Identification and characterization of three novel lipases belonging to families II and V from Anaerovibrio lipolyticus 5ST.</title>
        <authorList>
            <person name="Prive F."/>
            <person name="Kaderbhai N.N."/>
            <person name="Girdwood S."/>
            <person name="Worgan H.J."/>
            <person name="Pinloche E."/>
            <person name="Scollan N.D."/>
            <person name="Huws S.A."/>
            <person name="Newbold C.J."/>
        </authorList>
    </citation>
    <scope>NUCLEOTIDE SEQUENCE [LARGE SCALE GENOMIC DNA]</scope>
    <source>
        <strain evidence="12 13">5S</strain>
    </source>
</reference>
<evidence type="ECO:0000313" key="12">
    <source>
        <dbReference type="EMBL" id="KHM49704.1"/>
    </source>
</evidence>
<evidence type="ECO:0000256" key="10">
    <source>
        <dbReference type="ARBA" id="ARBA00049893"/>
    </source>
</evidence>
<dbReference type="InterPro" id="IPR011324">
    <property type="entry name" value="Cytotoxic_necrot_fac-like_cat"/>
</dbReference>
<dbReference type="STRING" id="82374.NZ47_12525"/>
<evidence type="ECO:0000256" key="4">
    <source>
        <dbReference type="ARBA" id="ARBA00022679"/>
    </source>
</evidence>
<dbReference type="Gene3D" id="3.60.140.10">
    <property type="entry name" value="CNF1/YfiH-like putative cysteine hydrolases"/>
    <property type="match status" value="1"/>
</dbReference>
<evidence type="ECO:0000256" key="3">
    <source>
        <dbReference type="ARBA" id="ARBA00007353"/>
    </source>
</evidence>
<keyword evidence="5" id="KW-0479">Metal-binding</keyword>
<sequence length="272" mass="29796">MSFSLVSGKLKNLWIGRFSIFPEDLFVHGISTRHGGVSKGAFETLNLGLHVEDELNDVRRNRDIFFEGLELPKGQGTTCQQVHGSKVVKITKAQAGSGMYNFEESIKDADGLITDEPSVPLMLFFADCTPILIADPVQKAIGVAHGGWRGTVASIAARTVELMVKEYGSKPEKLLAGIGPAIGPCCYEVGTEVIKQFRDAFPEFYDKIIIDEKGGQHLDLWKANELQLIRAGLKPENIDVAGVCTACNHRQFFSYRADKGRTGRIAAVLSIK</sequence>
<comment type="catalytic activity">
    <reaction evidence="10">
        <text>S-methyl-5'-thioadenosine + phosphate = 5-(methylsulfanyl)-alpha-D-ribose 1-phosphate + adenine</text>
        <dbReference type="Rhea" id="RHEA:11852"/>
        <dbReference type="ChEBI" id="CHEBI:16708"/>
        <dbReference type="ChEBI" id="CHEBI:17509"/>
        <dbReference type="ChEBI" id="CHEBI:43474"/>
        <dbReference type="ChEBI" id="CHEBI:58533"/>
        <dbReference type="EC" id="2.4.2.28"/>
    </reaction>
    <physiologicalReaction direction="left-to-right" evidence="10">
        <dbReference type="Rhea" id="RHEA:11853"/>
    </physiologicalReaction>
</comment>
<proteinExistence type="inferred from homology"/>
<comment type="catalytic activity">
    <reaction evidence="8">
        <text>adenosine + H2O + H(+) = inosine + NH4(+)</text>
        <dbReference type="Rhea" id="RHEA:24408"/>
        <dbReference type="ChEBI" id="CHEBI:15377"/>
        <dbReference type="ChEBI" id="CHEBI:15378"/>
        <dbReference type="ChEBI" id="CHEBI:16335"/>
        <dbReference type="ChEBI" id="CHEBI:17596"/>
        <dbReference type="ChEBI" id="CHEBI:28938"/>
        <dbReference type="EC" id="3.5.4.4"/>
    </reaction>
    <physiologicalReaction direction="left-to-right" evidence="8">
        <dbReference type="Rhea" id="RHEA:24409"/>
    </physiologicalReaction>
</comment>
<dbReference type="NCBIfam" id="TIGR00726">
    <property type="entry name" value="peptidoglycan editing factor PgeF"/>
    <property type="match status" value="1"/>
</dbReference>
<dbReference type="AlphaFoldDB" id="A0A0B2JPG3"/>
<dbReference type="SUPFAM" id="SSF64438">
    <property type="entry name" value="CNF1/YfiH-like putative cysteine hydrolases"/>
    <property type="match status" value="1"/>
</dbReference>
<comment type="function">
    <text evidence="2">Purine nucleoside enzyme that catalyzes the phosphorolysis of adenosine and inosine nucleosides, yielding D-ribose 1-phosphate and the respective free bases, adenine and hypoxanthine. Also catalyzes the phosphorolysis of S-methyl-5'-thioadenosine into adenine and S-methyl-5-thio-alpha-D-ribose 1-phosphate. Also has adenosine deaminase activity.</text>
</comment>
<evidence type="ECO:0000256" key="11">
    <source>
        <dbReference type="RuleBase" id="RU361274"/>
    </source>
</evidence>
<dbReference type="InterPro" id="IPR038371">
    <property type="entry name" value="Cu_polyphenol_OxRdtase_sf"/>
</dbReference>
<keyword evidence="4" id="KW-0808">Transferase</keyword>
<name>A0A0B2JPG3_9FIRM</name>
<evidence type="ECO:0000256" key="2">
    <source>
        <dbReference type="ARBA" id="ARBA00003215"/>
    </source>
</evidence>
<keyword evidence="13" id="KW-1185">Reference proteome</keyword>
<accession>A0A0B2JPG3</accession>
<dbReference type="Pfam" id="PF02578">
    <property type="entry name" value="Cu-oxidase_4"/>
    <property type="match status" value="1"/>
</dbReference>
<evidence type="ECO:0000256" key="6">
    <source>
        <dbReference type="ARBA" id="ARBA00022801"/>
    </source>
</evidence>
<dbReference type="Proteomes" id="UP000030993">
    <property type="component" value="Unassembled WGS sequence"/>
</dbReference>
<dbReference type="CDD" id="cd16833">
    <property type="entry name" value="YfiH"/>
    <property type="match status" value="1"/>
</dbReference>
<dbReference type="PANTHER" id="PTHR30616">
    <property type="entry name" value="UNCHARACTERIZED PROTEIN YFIH"/>
    <property type="match status" value="1"/>
</dbReference>
<keyword evidence="7" id="KW-0862">Zinc</keyword>
<dbReference type="GO" id="GO:0017061">
    <property type="term" value="F:S-methyl-5-thioadenosine phosphorylase activity"/>
    <property type="evidence" value="ECO:0007669"/>
    <property type="project" value="UniProtKB-EC"/>
</dbReference>
<dbReference type="GO" id="GO:0005507">
    <property type="term" value="F:copper ion binding"/>
    <property type="evidence" value="ECO:0007669"/>
    <property type="project" value="TreeGrafter"/>
</dbReference>
<evidence type="ECO:0000256" key="7">
    <source>
        <dbReference type="ARBA" id="ARBA00022833"/>
    </source>
</evidence>
<comment type="catalytic activity">
    <reaction evidence="1">
        <text>inosine + phosphate = alpha-D-ribose 1-phosphate + hypoxanthine</text>
        <dbReference type="Rhea" id="RHEA:27646"/>
        <dbReference type="ChEBI" id="CHEBI:17368"/>
        <dbReference type="ChEBI" id="CHEBI:17596"/>
        <dbReference type="ChEBI" id="CHEBI:43474"/>
        <dbReference type="ChEBI" id="CHEBI:57720"/>
        <dbReference type="EC" id="2.4.2.1"/>
    </reaction>
    <physiologicalReaction direction="left-to-right" evidence="1">
        <dbReference type="Rhea" id="RHEA:27647"/>
    </physiologicalReaction>
</comment>
<dbReference type="eggNOG" id="COG1496">
    <property type="taxonomic scope" value="Bacteria"/>
</dbReference>
<dbReference type="EMBL" id="JSCE01000232">
    <property type="protein sequence ID" value="KHM49704.1"/>
    <property type="molecule type" value="Genomic_DNA"/>
</dbReference>
<comment type="caution">
    <text evidence="12">The sequence shown here is derived from an EMBL/GenBank/DDBJ whole genome shotgun (WGS) entry which is preliminary data.</text>
</comment>
<protein>
    <recommendedName>
        <fullName evidence="11">Purine nucleoside phosphorylase</fullName>
    </recommendedName>
</protein>
<dbReference type="InterPro" id="IPR003730">
    <property type="entry name" value="Cu_polyphenol_OxRdtase"/>
</dbReference>
<evidence type="ECO:0000256" key="9">
    <source>
        <dbReference type="ARBA" id="ARBA00048968"/>
    </source>
</evidence>
<evidence type="ECO:0000256" key="5">
    <source>
        <dbReference type="ARBA" id="ARBA00022723"/>
    </source>
</evidence>